<dbReference type="Proteomes" id="UP000688947">
    <property type="component" value="Unassembled WGS sequence"/>
</dbReference>
<feature type="non-terminal residue" evidence="2">
    <location>
        <position position="1"/>
    </location>
</feature>
<sequence length="253" mass="26803">MPVDSLAPASTAMARFPHGRRVHTSSLVSVVAESSTSATRPTASSFKVSSAASTKATSSSAVTLIQVLATVARWSIRIFTRLHATVRGHRTSCIVRQLVVLRPDLLSRRGEEAVAYQSVPEAESEMSELVRRTDRSTATSGHVGVLAGRDDVNTGDEPSCGVRDVGGDMCERVVQERCGGRTPVLEHDVPQCPLSARFSMLGGDNHEEMQTNLCGVSVTASGDMTTSVDESAKDSATVSSRVELEGTVTGDVE</sequence>
<comment type="caution">
    <text evidence="2">The sequence shown here is derived from an EMBL/GenBank/DDBJ whole genome shotgun (WGS) entry which is preliminary data.</text>
</comment>
<evidence type="ECO:0000313" key="2">
    <source>
        <dbReference type="EMBL" id="KAG6943637.1"/>
    </source>
</evidence>
<dbReference type="AlphaFoldDB" id="A0A8T1TP63"/>
<evidence type="ECO:0000313" key="3">
    <source>
        <dbReference type="Proteomes" id="UP000688947"/>
    </source>
</evidence>
<organism evidence="2 3">
    <name type="scientific">Phytophthora cactorum</name>
    <dbReference type="NCBI Taxonomy" id="29920"/>
    <lineage>
        <taxon>Eukaryota</taxon>
        <taxon>Sar</taxon>
        <taxon>Stramenopiles</taxon>
        <taxon>Oomycota</taxon>
        <taxon>Peronosporomycetes</taxon>
        <taxon>Peronosporales</taxon>
        <taxon>Peronosporaceae</taxon>
        <taxon>Phytophthora</taxon>
    </lineage>
</organism>
<gene>
    <name evidence="2" type="ORF">JG687_00018329</name>
</gene>
<dbReference type="EMBL" id="JAENGZ010002470">
    <property type="protein sequence ID" value="KAG6943637.1"/>
    <property type="molecule type" value="Genomic_DNA"/>
</dbReference>
<proteinExistence type="predicted"/>
<reference evidence="2" key="1">
    <citation type="submission" date="2021-01" db="EMBL/GenBank/DDBJ databases">
        <title>Phytophthora aleatoria, a newly-described species from Pinus radiata is distinct from Phytophthora cactorum isolates based on comparative genomics.</title>
        <authorList>
            <person name="Mcdougal R."/>
            <person name="Panda P."/>
            <person name="Williams N."/>
            <person name="Studholme D.J."/>
        </authorList>
    </citation>
    <scope>NUCLEOTIDE SEQUENCE</scope>
    <source>
        <strain evidence="2">NZFS 3830</strain>
    </source>
</reference>
<protein>
    <submittedName>
        <fullName evidence="2">Uncharacterized protein</fullName>
    </submittedName>
</protein>
<name>A0A8T1TP63_9STRA</name>
<feature type="compositionally biased region" description="Polar residues" evidence="1">
    <location>
        <begin position="225"/>
        <end position="240"/>
    </location>
</feature>
<accession>A0A8T1TP63</accession>
<evidence type="ECO:0000256" key="1">
    <source>
        <dbReference type="SAM" id="MobiDB-lite"/>
    </source>
</evidence>
<feature type="region of interest" description="Disordered" evidence="1">
    <location>
        <begin position="225"/>
        <end position="253"/>
    </location>
</feature>